<feature type="non-terminal residue" evidence="2">
    <location>
        <position position="1"/>
    </location>
</feature>
<evidence type="ECO:0000313" key="3">
    <source>
        <dbReference type="Proteomes" id="UP000485058"/>
    </source>
</evidence>
<dbReference type="InterPro" id="IPR011256">
    <property type="entry name" value="Reg_factor_effector_dom_sf"/>
</dbReference>
<comment type="caution">
    <text evidence="2">The sequence shown here is derived from an EMBL/GenBank/DDBJ whole genome shotgun (WGS) entry which is preliminary data.</text>
</comment>
<dbReference type="PANTHER" id="PTHR11220:SF58">
    <property type="entry name" value="SOUL HEME-BINDING FAMILY PROTEIN"/>
    <property type="match status" value="1"/>
</dbReference>
<dbReference type="PANTHER" id="PTHR11220">
    <property type="entry name" value="HEME-BINDING PROTEIN-RELATED"/>
    <property type="match status" value="1"/>
</dbReference>
<dbReference type="InterPro" id="IPR006917">
    <property type="entry name" value="SOUL_heme-bd"/>
</dbReference>
<evidence type="ECO:0000256" key="1">
    <source>
        <dbReference type="ARBA" id="ARBA00009817"/>
    </source>
</evidence>
<feature type="non-terminal residue" evidence="2">
    <location>
        <position position="209"/>
    </location>
</feature>
<dbReference type="Pfam" id="PF04832">
    <property type="entry name" value="SOUL"/>
    <property type="match status" value="1"/>
</dbReference>
<keyword evidence="3" id="KW-1185">Reference proteome</keyword>
<dbReference type="SUPFAM" id="SSF55136">
    <property type="entry name" value="Probable bacterial effector-binding domain"/>
    <property type="match status" value="1"/>
</dbReference>
<gene>
    <name evidence="2" type="ORF">HaLaN_26675</name>
</gene>
<evidence type="ECO:0000313" key="2">
    <source>
        <dbReference type="EMBL" id="GFH28221.1"/>
    </source>
</evidence>
<name>A0A6A0A6T9_HAELA</name>
<sequence>MLDGWSGAPGTSTYHFNPRNAKIDKHIDTWDSINNQEFFSLEAFLDFLRGLTSTHSVPRGLEQPEYTVLRRHAGYSVRRYRPFLAVQTALDAAAAGGSTPVDPAGPGGQAFDRLARFIFGGNASAQKMAMTAPVFTSSQGVMQFALSTVPAPLAGAEVEAVEEGGGCWAVRTFGGLADTKSVQQQAQQLKKELERDGVAYQEAAGWKLA</sequence>
<accession>A0A6A0A6T9</accession>
<organism evidence="2 3">
    <name type="scientific">Haematococcus lacustris</name>
    <name type="common">Green alga</name>
    <name type="synonym">Haematococcus pluvialis</name>
    <dbReference type="NCBI Taxonomy" id="44745"/>
    <lineage>
        <taxon>Eukaryota</taxon>
        <taxon>Viridiplantae</taxon>
        <taxon>Chlorophyta</taxon>
        <taxon>core chlorophytes</taxon>
        <taxon>Chlorophyceae</taxon>
        <taxon>CS clade</taxon>
        <taxon>Chlamydomonadales</taxon>
        <taxon>Haematococcaceae</taxon>
        <taxon>Haematococcus</taxon>
    </lineage>
</organism>
<proteinExistence type="inferred from homology"/>
<reference evidence="2 3" key="1">
    <citation type="submission" date="2020-02" db="EMBL/GenBank/DDBJ databases">
        <title>Draft genome sequence of Haematococcus lacustris strain NIES-144.</title>
        <authorList>
            <person name="Morimoto D."/>
            <person name="Nakagawa S."/>
            <person name="Yoshida T."/>
            <person name="Sawayama S."/>
        </authorList>
    </citation>
    <scope>NUCLEOTIDE SEQUENCE [LARGE SCALE GENOMIC DNA]</scope>
    <source>
        <strain evidence="2 3">NIES-144</strain>
    </source>
</reference>
<dbReference type="EMBL" id="BLLF01003788">
    <property type="protein sequence ID" value="GFH28221.1"/>
    <property type="molecule type" value="Genomic_DNA"/>
</dbReference>
<dbReference type="AlphaFoldDB" id="A0A6A0A6T9"/>
<protein>
    <submittedName>
        <fullName evidence="2">Uncharacterized protein</fullName>
    </submittedName>
</protein>
<comment type="similarity">
    <text evidence="1">Belongs to the HEBP family.</text>
</comment>
<dbReference type="Proteomes" id="UP000485058">
    <property type="component" value="Unassembled WGS sequence"/>
</dbReference>
<dbReference type="Gene3D" id="3.20.80.10">
    <property type="entry name" value="Regulatory factor, effector binding domain"/>
    <property type="match status" value="1"/>
</dbReference>